<keyword evidence="2 4" id="KW-0560">Oxidoreductase</keyword>
<accession>A0ABU1V6Q1</accession>
<dbReference type="Pfam" id="PF02525">
    <property type="entry name" value="Flavodoxin_2"/>
    <property type="match status" value="1"/>
</dbReference>
<sequence length="227" mass="25766">MQTLESCGHDVVVSDLYEMNFKPVATGEDFTERRFPDALQYDREQKQSSQRRTFTPDIQAEIDKLLACDLLILQFPLWWFSVPAIMKGWIDRVFVNGTVYGAGGMRFDNGGLKGRKAMLAFTTGCFPGMMDADGLLGQRDVILWHLQHGTFGYGGLQVLQPFVGFSIQYTDEAQRHACLDAYEKRLRQIEQEEVMPSHPMSDFDADWRLKPGIVPRTAGHRRTPGQG</sequence>
<dbReference type="EC" id="1.6.5.2" evidence="4"/>
<dbReference type="Proteomes" id="UP001265550">
    <property type="component" value="Unassembled WGS sequence"/>
</dbReference>
<dbReference type="PANTHER" id="PTHR10204">
    <property type="entry name" value="NAD P H OXIDOREDUCTASE-RELATED"/>
    <property type="match status" value="1"/>
</dbReference>
<evidence type="ECO:0000313" key="5">
    <source>
        <dbReference type="Proteomes" id="UP001265550"/>
    </source>
</evidence>
<keyword evidence="5" id="KW-1185">Reference proteome</keyword>
<proteinExistence type="inferred from homology"/>
<comment type="caution">
    <text evidence="4">The sequence shown here is derived from an EMBL/GenBank/DDBJ whole genome shotgun (WGS) entry which is preliminary data.</text>
</comment>
<dbReference type="PANTHER" id="PTHR10204:SF34">
    <property type="entry name" value="NAD(P)H DEHYDROGENASE [QUINONE] 1 ISOFORM 1"/>
    <property type="match status" value="1"/>
</dbReference>
<gene>
    <name evidence="4" type="ORF">J2X09_000847</name>
</gene>
<protein>
    <submittedName>
        <fullName evidence="4">NAD(P)H dehydrogenase (Quinone)</fullName>
        <ecNumber evidence="4">1.6.5.2</ecNumber>
    </submittedName>
</protein>
<feature type="domain" description="Flavodoxin-like fold" evidence="3">
    <location>
        <begin position="2"/>
        <end position="186"/>
    </location>
</feature>
<dbReference type="EMBL" id="JAVDWE010000001">
    <property type="protein sequence ID" value="MDR7093124.1"/>
    <property type="molecule type" value="Genomic_DNA"/>
</dbReference>
<evidence type="ECO:0000256" key="2">
    <source>
        <dbReference type="ARBA" id="ARBA00023002"/>
    </source>
</evidence>
<dbReference type="SUPFAM" id="SSF52218">
    <property type="entry name" value="Flavoproteins"/>
    <property type="match status" value="1"/>
</dbReference>
<dbReference type="Gene3D" id="3.40.50.360">
    <property type="match status" value="1"/>
</dbReference>
<reference evidence="4 5" key="1">
    <citation type="submission" date="2023-07" db="EMBL/GenBank/DDBJ databases">
        <title>Sorghum-associated microbial communities from plants grown in Nebraska, USA.</title>
        <authorList>
            <person name="Schachtman D."/>
        </authorList>
    </citation>
    <scope>NUCLEOTIDE SEQUENCE [LARGE SCALE GENOMIC DNA]</scope>
    <source>
        <strain evidence="4 5">BE240</strain>
    </source>
</reference>
<dbReference type="InterPro" id="IPR051545">
    <property type="entry name" value="NAD(P)H_dehydrogenase_qn"/>
</dbReference>
<evidence type="ECO:0000313" key="4">
    <source>
        <dbReference type="EMBL" id="MDR7093124.1"/>
    </source>
</evidence>
<evidence type="ECO:0000259" key="3">
    <source>
        <dbReference type="Pfam" id="PF02525"/>
    </source>
</evidence>
<dbReference type="InterPro" id="IPR029039">
    <property type="entry name" value="Flavoprotein-like_sf"/>
</dbReference>
<comment type="similarity">
    <text evidence="1">Belongs to the NAD(P)H dehydrogenase (quinone) family.</text>
</comment>
<dbReference type="GO" id="GO:0003955">
    <property type="term" value="F:NAD(P)H dehydrogenase (quinone) activity"/>
    <property type="evidence" value="ECO:0007669"/>
    <property type="project" value="UniProtKB-EC"/>
</dbReference>
<evidence type="ECO:0000256" key="1">
    <source>
        <dbReference type="ARBA" id="ARBA00006252"/>
    </source>
</evidence>
<dbReference type="InterPro" id="IPR003680">
    <property type="entry name" value="Flavodoxin_fold"/>
</dbReference>
<name>A0ABU1V6Q1_9BURK</name>
<organism evidence="4 5">
    <name type="scientific">Hydrogenophaga laconesensis</name>
    <dbReference type="NCBI Taxonomy" id="1805971"/>
    <lineage>
        <taxon>Bacteria</taxon>
        <taxon>Pseudomonadati</taxon>
        <taxon>Pseudomonadota</taxon>
        <taxon>Betaproteobacteria</taxon>
        <taxon>Burkholderiales</taxon>
        <taxon>Comamonadaceae</taxon>
        <taxon>Hydrogenophaga</taxon>
    </lineage>
</organism>